<evidence type="ECO:0000313" key="6">
    <source>
        <dbReference type="Proteomes" id="UP000317494"/>
    </source>
</evidence>
<evidence type="ECO:0000256" key="1">
    <source>
        <dbReference type="ARBA" id="ARBA00007584"/>
    </source>
</evidence>
<evidence type="ECO:0000256" key="2">
    <source>
        <dbReference type="ARBA" id="ARBA00023054"/>
    </source>
</evidence>
<evidence type="ECO:0000313" key="5">
    <source>
        <dbReference type="EMBL" id="TPX43441.1"/>
    </source>
</evidence>
<keyword evidence="6" id="KW-1185">Reference proteome</keyword>
<feature type="coiled-coil region" evidence="3">
    <location>
        <begin position="114"/>
        <end position="148"/>
    </location>
</feature>
<gene>
    <name evidence="4" type="ORF">SeLEV6574_g05901</name>
    <name evidence="5" type="ORF">SeMB42_g04721</name>
</gene>
<dbReference type="PANTHER" id="PTHR12499">
    <property type="entry name" value="OPTIC ATROPHY 3 PROTEIN OPA3"/>
    <property type="match status" value="1"/>
</dbReference>
<dbReference type="GO" id="GO:0019216">
    <property type="term" value="P:regulation of lipid metabolic process"/>
    <property type="evidence" value="ECO:0007669"/>
    <property type="project" value="TreeGrafter"/>
</dbReference>
<dbReference type="InterPro" id="IPR010754">
    <property type="entry name" value="OPA3-like"/>
</dbReference>
<proteinExistence type="inferred from homology"/>
<keyword evidence="2 3" id="KW-0175">Coiled coil</keyword>
<dbReference type="Proteomes" id="UP000317494">
    <property type="component" value="Unassembled WGS sequence"/>
</dbReference>
<dbReference type="Proteomes" id="UP000320475">
    <property type="component" value="Unassembled WGS sequence"/>
</dbReference>
<dbReference type="OrthoDB" id="2129069at2759"/>
<name>A0A507CWM1_9FUNG</name>
<reference evidence="6 7" key="1">
    <citation type="journal article" date="2019" name="Sci. Rep.">
        <title>Comparative genomics of chytrid fungi reveal insights into the obligate biotrophic and pathogenic lifestyle of Synchytrium endobioticum.</title>
        <authorList>
            <person name="van de Vossenberg B.T.L.H."/>
            <person name="Warris S."/>
            <person name="Nguyen H.D.T."/>
            <person name="van Gent-Pelzer M.P.E."/>
            <person name="Joly D.L."/>
            <person name="van de Geest H.C."/>
            <person name="Bonants P.J.M."/>
            <person name="Smith D.S."/>
            <person name="Levesque C.A."/>
            <person name="van der Lee T.A.J."/>
        </authorList>
    </citation>
    <scope>NUCLEOTIDE SEQUENCE [LARGE SCALE GENOMIC DNA]</scope>
    <source>
        <strain evidence="4 7">LEV6574</strain>
        <strain evidence="5 6">MB42</strain>
    </source>
</reference>
<comment type="similarity">
    <text evidence="1">Belongs to the OPA3 family.</text>
</comment>
<dbReference type="EMBL" id="QEAN01000199">
    <property type="protein sequence ID" value="TPX43441.1"/>
    <property type="molecule type" value="Genomic_DNA"/>
</dbReference>
<evidence type="ECO:0008006" key="8">
    <source>
        <dbReference type="Google" id="ProtNLM"/>
    </source>
</evidence>
<evidence type="ECO:0000313" key="7">
    <source>
        <dbReference type="Proteomes" id="UP000320475"/>
    </source>
</evidence>
<dbReference type="GO" id="GO:0005739">
    <property type="term" value="C:mitochondrion"/>
    <property type="evidence" value="ECO:0007669"/>
    <property type="project" value="TreeGrafter"/>
</dbReference>
<evidence type="ECO:0000256" key="3">
    <source>
        <dbReference type="SAM" id="Coils"/>
    </source>
</evidence>
<sequence>MATSIKFGTLLVRTIAKPIATAIRNQAKQHERFKEVCIGLAQWTHKVEMNLKMNFFGYKVEAVRPLNDAKAIELGANFISEGIIFSVAAFTIGFETWRSRKNTNARHTDVDEALERLDRDTQQFKLHMDSLKQQLVELRKDNERLHGTLERVAHAVNIRLERERDWNQMSWTQKLMHPFKHVPTFLPISMGIWGSSPCTNNKQESSQPVPQ</sequence>
<dbReference type="AlphaFoldDB" id="A0A507CWM1"/>
<organism evidence="5 6">
    <name type="scientific">Synchytrium endobioticum</name>
    <dbReference type="NCBI Taxonomy" id="286115"/>
    <lineage>
        <taxon>Eukaryota</taxon>
        <taxon>Fungi</taxon>
        <taxon>Fungi incertae sedis</taxon>
        <taxon>Chytridiomycota</taxon>
        <taxon>Chytridiomycota incertae sedis</taxon>
        <taxon>Chytridiomycetes</taxon>
        <taxon>Synchytriales</taxon>
        <taxon>Synchytriaceae</taxon>
        <taxon>Synchytrium</taxon>
    </lineage>
</organism>
<dbReference type="Pfam" id="PF07047">
    <property type="entry name" value="OPA3"/>
    <property type="match status" value="1"/>
</dbReference>
<comment type="caution">
    <text evidence="5">The sequence shown here is derived from an EMBL/GenBank/DDBJ whole genome shotgun (WGS) entry which is preliminary data.</text>
</comment>
<protein>
    <recommendedName>
        <fullName evidence="8">OPA3-like protein</fullName>
    </recommendedName>
</protein>
<dbReference type="EMBL" id="QEAM01000300">
    <property type="protein sequence ID" value="TPX41833.1"/>
    <property type="molecule type" value="Genomic_DNA"/>
</dbReference>
<dbReference type="PANTHER" id="PTHR12499:SF0">
    <property type="entry name" value="OPTIC ATROPHY 3 PROTEIN"/>
    <property type="match status" value="1"/>
</dbReference>
<accession>A0A507CWM1</accession>
<dbReference type="VEuPathDB" id="FungiDB:SeMB42_g04721"/>
<evidence type="ECO:0000313" key="4">
    <source>
        <dbReference type="EMBL" id="TPX41833.1"/>
    </source>
</evidence>